<gene>
    <name evidence="2" type="ORF">LOD99_6718</name>
</gene>
<dbReference type="PANTHER" id="PTHR19303">
    <property type="entry name" value="TRANSPOSON"/>
    <property type="match status" value="1"/>
</dbReference>
<name>A0AAV7JLF9_9METZ</name>
<dbReference type="EMBL" id="JAKMXF010000320">
    <property type="protein sequence ID" value="KAI6649552.1"/>
    <property type="molecule type" value="Genomic_DNA"/>
</dbReference>
<comment type="caution">
    <text evidence="2">The sequence shown here is derived from an EMBL/GenBank/DDBJ whole genome shotgun (WGS) entry which is preliminary data.</text>
</comment>
<dbReference type="Proteomes" id="UP001165289">
    <property type="component" value="Unassembled WGS sequence"/>
</dbReference>
<dbReference type="GO" id="GO:0003677">
    <property type="term" value="F:DNA binding"/>
    <property type="evidence" value="ECO:0007669"/>
    <property type="project" value="TreeGrafter"/>
</dbReference>
<dbReference type="GO" id="GO:0005634">
    <property type="term" value="C:nucleus"/>
    <property type="evidence" value="ECO:0007669"/>
    <property type="project" value="TreeGrafter"/>
</dbReference>
<feature type="domain" description="DDE-1" evidence="1">
    <location>
        <begin position="50"/>
        <end position="225"/>
    </location>
</feature>
<evidence type="ECO:0000313" key="2">
    <source>
        <dbReference type="EMBL" id="KAI6649552.1"/>
    </source>
</evidence>
<dbReference type="InterPro" id="IPR050863">
    <property type="entry name" value="CenT-Element_Derived"/>
</dbReference>
<keyword evidence="3" id="KW-1185">Reference proteome</keyword>
<dbReference type="InterPro" id="IPR004875">
    <property type="entry name" value="DDE_SF_endonuclease_dom"/>
</dbReference>
<accession>A0AAV7JLF9</accession>
<dbReference type="Pfam" id="PF03184">
    <property type="entry name" value="DDE_1"/>
    <property type="match status" value="1"/>
</dbReference>
<evidence type="ECO:0000259" key="1">
    <source>
        <dbReference type="Pfam" id="PF03184"/>
    </source>
</evidence>
<proteinExistence type="predicted"/>
<organism evidence="2 3">
    <name type="scientific">Oopsacas minuta</name>
    <dbReference type="NCBI Taxonomy" id="111878"/>
    <lineage>
        <taxon>Eukaryota</taxon>
        <taxon>Metazoa</taxon>
        <taxon>Porifera</taxon>
        <taxon>Hexactinellida</taxon>
        <taxon>Hexasterophora</taxon>
        <taxon>Lyssacinosida</taxon>
        <taxon>Leucopsacidae</taxon>
        <taxon>Oopsacas</taxon>
    </lineage>
</organism>
<protein>
    <submittedName>
        <fullName evidence="2">Tigger transposable element-derived protein 6-like</fullName>
    </submittedName>
</protein>
<dbReference type="AlphaFoldDB" id="A0AAV7JLF9"/>
<sequence length="364" mass="40738">MSIVFPQLLREYKPDDIYNADETGLYYRATPDGSLCYAYQQLSGSKKAMDRVTILCCANMSGNDKVKLLVIGKSKKPRCFKGIDMDTLPVSYRANKNAWMTSLLFEEWITRWDSALGKQSRKILLLVDNCTAHPALDTLKNIRLEFLPPNTTSLIQPMDQGIIKNIKGHYRKELVQMTITAIEDNLLSTSCTATEVSAKITVLDAIRVVAKSWRQVKTQTIANCFRKGGFWVTASEEGTEKNLASQESNEEQALPEVVNGDSYLLIDEDMKCYNEDGTLEDDIVETLSNKRLCLEDGSDSDSDNDTVVRISNVPAKRSIQVLQQYFVEQGFSDTLHASLDMCADEVFSNAASKMAQTTLDPFLA</sequence>
<evidence type="ECO:0000313" key="3">
    <source>
        <dbReference type="Proteomes" id="UP001165289"/>
    </source>
</evidence>
<dbReference type="PANTHER" id="PTHR19303:SF73">
    <property type="entry name" value="PROTEIN PDC2"/>
    <property type="match status" value="1"/>
</dbReference>
<reference evidence="2 3" key="1">
    <citation type="journal article" date="2023" name="BMC Biol.">
        <title>The compact genome of the sponge Oopsacas minuta (Hexactinellida) is lacking key metazoan core genes.</title>
        <authorList>
            <person name="Santini S."/>
            <person name="Schenkelaars Q."/>
            <person name="Jourda C."/>
            <person name="Duchesne M."/>
            <person name="Belahbib H."/>
            <person name="Rocher C."/>
            <person name="Selva M."/>
            <person name="Riesgo A."/>
            <person name="Vervoort M."/>
            <person name="Leys S.P."/>
            <person name="Kodjabachian L."/>
            <person name="Le Bivic A."/>
            <person name="Borchiellini C."/>
            <person name="Claverie J.M."/>
            <person name="Renard E."/>
        </authorList>
    </citation>
    <scope>NUCLEOTIDE SEQUENCE [LARGE SCALE GENOMIC DNA]</scope>
    <source>
        <strain evidence="2">SPO-2</strain>
    </source>
</reference>